<dbReference type="Proteomes" id="UP000299102">
    <property type="component" value="Unassembled WGS sequence"/>
</dbReference>
<evidence type="ECO:0000313" key="1">
    <source>
        <dbReference type="EMBL" id="GBP11037.1"/>
    </source>
</evidence>
<sequence length="273" mass="32513">MTYDTCLKEGYFPSRWKQQRLVLLLKGNNHQRNHHLTVHSACSIRQERRNTVWWPPLDIRNAFNSTNRDYIMRALEEKNIPKYLCKEVARYFTKRVLKYDTEKGPKEYKITGGRKRSSTLSAEELKEEERQNSTCRWQLQWDAAKKGRRTHRLIPQIDVWLNRNHGEVNYYLTQMLSGHGCFRAYFHRFKRFNDSPECPSCPENQKTWNTCFSRPPWVVRTRRAMAASAREMRPTERDSDTADVDPCRCSDYDDNDRDRNGGKGILKFLRTPL</sequence>
<dbReference type="EMBL" id="BGZK01000044">
    <property type="protein sequence ID" value="GBP11037.1"/>
    <property type="molecule type" value="Genomic_DNA"/>
</dbReference>
<name>A0A4C1TC93_EUMVA</name>
<gene>
    <name evidence="1" type="ORF">EVAR_79716_1</name>
</gene>
<organism evidence="1 2">
    <name type="scientific">Eumeta variegata</name>
    <name type="common">Bagworm moth</name>
    <name type="synonym">Eumeta japonica</name>
    <dbReference type="NCBI Taxonomy" id="151549"/>
    <lineage>
        <taxon>Eukaryota</taxon>
        <taxon>Metazoa</taxon>
        <taxon>Ecdysozoa</taxon>
        <taxon>Arthropoda</taxon>
        <taxon>Hexapoda</taxon>
        <taxon>Insecta</taxon>
        <taxon>Pterygota</taxon>
        <taxon>Neoptera</taxon>
        <taxon>Endopterygota</taxon>
        <taxon>Lepidoptera</taxon>
        <taxon>Glossata</taxon>
        <taxon>Ditrysia</taxon>
        <taxon>Tineoidea</taxon>
        <taxon>Psychidae</taxon>
        <taxon>Oiketicinae</taxon>
        <taxon>Eumeta</taxon>
    </lineage>
</organism>
<evidence type="ECO:0000313" key="2">
    <source>
        <dbReference type="Proteomes" id="UP000299102"/>
    </source>
</evidence>
<keyword evidence="2" id="KW-1185">Reference proteome</keyword>
<accession>A0A4C1TC93</accession>
<dbReference type="AlphaFoldDB" id="A0A4C1TC93"/>
<comment type="caution">
    <text evidence="1">The sequence shown here is derived from an EMBL/GenBank/DDBJ whole genome shotgun (WGS) entry which is preliminary data.</text>
</comment>
<proteinExistence type="predicted"/>
<protein>
    <recommendedName>
        <fullName evidence="3">Reverse transcriptase domain-containing protein</fullName>
    </recommendedName>
</protein>
<evidence type="ECO:0008006" key="3">
    <source>
        <dbReference type="Google" id="ProtNLM"/>
    </source>
</evidence>
<reference evidence="1 2" key="1">
    <citation type="journal article" date="2019" name="Commun. Biol.">
        <title>The bagworm genome reveals a unique fibroin gene that provides high tensile strength.</title>
        <authorList>
            <person name="Kono N."/>
            <person name="Nakamura H."/>
            <person name="Ohtoshi R."/>
            <person name="Tomita M."/>
            <person name="Numata K."/>
            <person name="Arakawa K."/>
        </authorList>
    </citation>
    <scope>NUCLEOTIDE SEQUENCE [LARGE SCALE GENOMIC DNA]</scope>
</reference>